<sequence>MWNILLYGLRKVGPEFKTKMEDVLQSRENSYSLHRPKNCHDIRIHFTRSRCLPDLGVGFSATSRLTAMGAPSMGANL</sequence>
<gene>
    <name evidence="1" type="ORF">Cenrod_0087</name>
</gene>
<dbReference type="HOGENOM" id="CLU_2631644_0_0_4"/>
<keyword evidence="2" id="KW-1185">Reference proteome</keyword>
<dbReference type="AlphaFoldDB" id="U5N409"/>
<dbReference type="EMBL" id="CP004885">
    <property type="protein sequence ID" value="AGX86221.1"/>
    <property type="molecule type" value="Genomic_DNA"/>
</dbReference>
<proteinExistence type="predicted"/>
<organism evidence="1 2">
    <name type="scientific">Candidatus Symbiobacter mobilis CR</name>
    <dbReference type="NCBI Taxonomy" id="946483"/>
    <lineage>
        <taxon>Bacteria</taxon>
        <taxon>Pseudomonadati</taxon>
        <taxon>Pseudomonadota</taxon>
        <taxon>Betaproteobacteria</taxon>
        <taxon>Burkholderiales</taxon>
        <taxon>Comamonadaceae</taxon>
    </lineage>
</organism>
<evidence type="ECO:0000313" key="1">
    <source>
        <dbReference type="EMBL" id="AGX86221.1"/>
    </source>
</evidence>
<reference evidence="1 2" key="1">
    <citation type="journal article" date="2013" name="Genome Biol.">
        <title>Genomic analysis reveals key aspects of prokaryotic symbiosis in the phototrophic consortium "Chlorochromatium aggregatum".</title>
        <authorList>
            <person name="Liu Z."/>
            <person name="Muller J."/>
            <person name="Li T."/>
            <person name="Alvey R.M."/>
            <person name="Vogl K."/>
            <person name="Frigaard N.U."/>
            <person name="Rockwell N.C."/>
            <person name="Boyd E.S."/>
            <person name="Tomsho L.P."/>
            <person name="Schuster S.C."/>
            <person name="Henke P."/>
            <person name="Rohde M."/>
            <person name="Overmann J."/>
            <person name="Bryant D.A."/>
        </authorList>
    </citation>
    <scope>NUCLEOTIDE SEQUENCE [LARGE SCALE GENOMIC DNA]</scope>
    <source>
        <strain evidence="1">CR</strain>
    </source>
</reference>
<name>U5N409_9BURK</name>
<dbReference type="Proteomes" id="UP000017184">
    <property type="component" value="Chromosome"/>
</dbReference>
<dbReference type="KEGG" id="cbx:Cenrod_0087"/>
<accession>U5N409</accession>
<protein>
    <submittedName>
        <fullName evidence="1">Uncharacterized protein</fullName>
    </submittedName>
</protein>
<evidence type="ECO:0000313" key="2">
    <source>
        <dbReference type="Proteomes" id="UP000017184"/>
    </source>
</evidence>